<dbReference type="InterPro" id="IPR011011">
    <property type="entry name" value="Znf_FYVE_PHD"/>
</dbReference>
<dbReference type="InterPro" id="IPR002999">
    <property type="entry name" value="Tudor"/>
</dbReference>
<dbReference type="PANTHER" id="PTHR10694:SF119">
    <property type="entry name" value="LYSINE-SPECIFIC DEMETHYLASE 4A"/>
    <property type="match status" value="1"/>
</dbReference>
<dbReference type="SUPFAM" id="SSF57903">
    <property type="entry name" value="FYVE/PHD zinc finger"/>
    <property type="match status" value="1"/>
</dbReference>
<keyword evidence="14" id="KW-0804">Transcription</keyword>
<dbReference type="FunFam" id="2.60.120.650:FF:000048">
    <property type="entry name" value="Lysine-specific demethylase 4A"/>
    <property type="match status" value="1"/>
</dbReference>
<dbReference type="SMART" id="SM00333">
    <property type="entry name" value="TUDOR"/>
    <property type="match status" value="2"/>
</dbReference>
<keyword evidence="5" id="KW-0479">Metal-binding</keyword>
<dbReference type="SMART" id="SM00249">
    <property type="entry name" value="PHD"/>
    <property type="match status" value="1"/>
</dbReference>
<feature type="region of interest" description="Disordered" evidence="17">
    <location>
        <begin position="438"/>
        <end position="481"/>
    </location>
</feature>
<keyword evidence="11" id="KW-0560">Oxidoreductase</keyword>
<dbReference type="Gene3D" id="2.60.120.650">
    <property type="entry name" value="Cupin"/>
    <property type="match status" value="1"/>
</dbReference>
<dbReference type="EC" id="1.14.11.66" evidence="4"/>
<keyword evidence="15" id="KW-0539">Nucleus</keyword>
<dbReference type="InterPro" id="IPR003349">
    <property type="entry name" value="JmjN"/>
</dbReference>
<keyword evidence="12" id="KW-0408">Iron</keyword>
<dbReference type="GO" id="GO:0000785">
    <property type="term" value="C:chromatin"/>
    <property type="evidence" value="ECO:0007669"/>
    <property type="project" value="TreeGrafter"/>
</dbReference>
<accession>A0A8C5G911</accession>
<dbReference type="InterPro" id="IPR040477">
    <property type="entry name" value="KDM4-like_Tudor"/>
</dbReference>
<keyword evidence="9" id="KW-0156">Chromatin regulator</keyword>
<dbReference type="InterPro" id="IPR003347">
    <property type="entry name" value="JmjC_dom"/>
</dbReference>
<gene>
    <name evidence="20" type="primary">kdm4ab</name>
</gene>
<reference evidence="20" key="3">
    <citation type="submission" date="2025-09" db="UniProtKB">
        <authorList>
            <consortium name="Ensembl"/>
        </authorList>
    </citation>
    <scope>IDENTIFICATION</scope>
</reference>
<dbReference type="SMART" id="SM00545">
    <property type="entry name" value="JmjN"/>
    <property type="match status" value="1"/>
</dbReference>
<evidence type="ECO:0000256" key="9">
    <source>
        <dbReference type="ARBA" id="ARBA00022853"/>
    </source>
</evidence>
<dbReference type="InterPro" id="IPR013083">
    <property type="entry name" value="Znf_RING/FYVE/PHD"/>
</dbReference>
<organism evidence="20 21">
    <name type="scientific">Gouania willdenowi</name>
    <name type="common">Blunt-snouted clingfish</name>
    <name type="synonym">Lepadogaster willdenowi</name>
    <dbReference type="NCBI Taxonomy" id="441366"/>
    <lineage>
        <taxon>Eukaryota</taxon>
        <taxon>Metazoa</taxon>
        <taxon>Chordata</taxon>
        <taxon>Craniata</taxon>
        <taxon>Vertebrata</taxon>
        <taxon>Euteleostomi</taxon>
        <taxon>Actinopterygii</taxon>
        <taxon>Neopterygii</taxon>
        <taxon>Teleostei</taxon>
        <taxon>Neoteleostei</taxon>
        <taxon>Acanthomorphata</taxon>
        <taxon>Ovalentaria</taxon>
        <taxon>Blenniimorphae</taxon>
        <taxon>Blenniiformes</taxon>
        <taxon>Gobiesocoidei</taxon>
        <taxon>Gobiesocidae</taxon>
        <taxon>Gobiesocinae</taxon>
        <taxon>Gouania</taxon>
    </lineage>
</organism>
<dbReference type="PANTHER" id="PTHR10694">
    <property type="entry name" value="LYSINE-SPECIFIC DEMETHYLASE"/>
    <property type="match status" value="1"/>
</dbReference>
<dbReference type="Pfam" id="PF13831">
    <property type="entry name" value="PHD_2"/>
    <property type="match status" value="1"/>
</dbReference>
<feature type="domain" description="JmjN" evidence="18">
    <location>
        <begin position="15"/>
        <end position="57"/>
    </location>
</feature>
<dbReference type="PROSITE" id="PS51183">
    <property type="entry name" value="JMJN"/>
    <property type="match status" value="1"/>
</dbReference>
<evidence type="ECO:0000256" key="14">
    <source>
        <dbReference type="ARBA" id="ARBA00023163"/>
    </source>
</evidence>
<keyword evidence="7" id="KW-0863">Zinc-finger</keyword>
<dbReference type="Gene3D" id="3.30.40.10">
    <property type="entry name" value="Zinc/RING finger domain, C3HC4 (zinc finger)"/>
    <property type="match status" value="1"/>
</dbReference>
<dbReference type="Pfam" id="PF18104">
    <property type="entry name" value="Tudor_2"/>
    <property type="match status" value="2"/>
</dbReference>
<keyword evidence="6" id="KW-0677">Repeat</keyword>
<comment type="similarity">
    <text evidence="3">Belongs to the JHDM3 histone demethylase family.</text>
</comment>
<dbReference type="Ensembl" id="ENSGWIT00000025319.1">
    <property type="protein sequence ID" value="ENSGWIP00000023108.1"/>
    <property type="gene ID" value="ENSGWIG00000012197.1"/>
</dbReference>
<comment type="subcellular location">
    <subcellularLocation>
        <location evidence="2">Nucleus</location>
    </subcellularLocation>
</comment>
<evidence type="ECO:0000256" key="15">
    <source>
        <dbReference type="ARBA" id="ARBA00023242"/>
    </source>
</evidence>
<evidence type="ECO:0000256" key="5">
    <source>
        <dbReference type="ARBA" id="ARBA00022723"/>
    </source>
</evidence>
<dbReference type="Pfam" id="PF02373">
    <property type="entry name" value="JmjC"/>
    <property type="match status" value="1"/>
</dbReference>
<evidence type="ECO:0000256" key="8">
    <source>
        <dbReference type="ARBA" id="ARBA00022833"/>
    </source>
</evidence>
<dbReference type="InterPro" id="IPR019787">
    <property type="entry name" value="Znf_PHD-finger"/>
</dbReference>
<evidence type="ECO:0000256" key="11">
    <source>
        <dbReference type="ARBA" id="ARBA00023002"/>
    </source>
</evidence>
<dbReference type="SMART" id="SM00558">
    <property type="entry name" value="JmjC"/>
    <property type="match status" value="1"/>
</dbReference>
<dbReference type="CDD" id="cd20391">
    <property type="entry name" value="Tudor_JMJD2_rpt1"/>
    <property type="match status" value="1"/>
</dbReference>
<protein>
    <recommendedName>
        <fullName evidence="4">[histone H3]-trimethyl-L-lysine(9) demethylase</fullName>
        <ecNumber evidence="4">1.14.11.66</ecNumber>
    </recommendedName>
</protein>
<dbReference type="Proteomes" id="UP000694680">
    <property type="component" value="Chromosome 17"/>
</dbReference>
<comment type="catalytic activity">
    <reaction evidence="16">
        <text>N(6),N(6),N(6)-trimethyl-L-lysyl(9)-[histone H3] + 2 2-oxoglutarate + 2 O2 = N(6)-methyl-L-lysyl(9)-[histone H3] + 2 formaldehyde + 2 succinate + 2 CO2</text>
        <dbReference type="Rhea" id="RHEA:60200"/>
        <dbReference type="Rhea" id="RHEA-COMP:15538"/>
        <dbReference type="Rhea" id="RHEA-COMP:15542"/>
        <dbReference type="ChEBI" id="CHEBI:15379"/>
        <dbReference type="ChEBI" id="CHEBI:16526"/>
        <dbReference type="ChEBI" id="CHEBI:16810"/>
        <dbReference type="ChEBI" id="CHEBI:16842"/>
        <dbReference type="ChEBI" id="CHEBI:30031"/>
        <dbReference type="ChEBI" id="CHEBI:61929"/>
        <dbReference type="ChEBI" id="CHEBI:61961"/>
        <dbReference type="EC" id="1.14.11.66"/>
    </reaction>
</comment>
<proteinExistence type="inferred from homology"/>
<comment type="cofactor">
    <cofactor evidence="1">
        <name>Fe(2+)</name>
        <dbReference type="ChEBI" id="CHEBI:29033"/>
    </cofactor>
</comment>
<keyword evidence="10" id="KW-0223">Dioxygenase</keyword>
<dbReference type="GO" id="GO:0140684">
    <property type="term" value="F:histone H3K9me2/H3K9me3 demethylase activity"/>
    <property type="evidence" value="ECO:0007669"/>
    <property type="project" value="UniProtKB-EC"/>
</dbReference>
<evidence type="ECO:0000313" key="21">
    <source>
        <dbReference type="Proteomes" id="UP000694680"/>
    </source>
</evidence>
<evidence type="ECO:0000313" key="20">
    <source>
        <dbReference type="Ensembl" id="ENSGWIP00000023108.1"/>
    </source>
</evidence>
<feature type="compositionally biased region" description="Low complexity" evidence="17">
    <location>
        <begin position="462"/>
        <end position="479"/>
    </location>
</feature>
<evidence type="ECO:0000256" key="12">
    <source>
        <dbReference type="ARBA" id="ARBA00023004"/>
    </source>
</evidence>
<dbReference type="GO" id="GO:0005634">
    <property type="term" value="C:nucleus"/>
    <property type="evidence" value="ECO:0007669"/>
    <property type="project" value="UniProtKB-SubCell"/>
</dbReference>
<keyword evidence="8" id="KW-0862">Zinc</keyword>
<dbReference type="Pfam" id="PF02375">
    <property type="entry name" value="JmjN"/>
    <property type="match status" value="1"/>
</dbReference>
<keyword evidence="21" id="KW-1185">Reference proteome</keyword>
<evidence type="ECO:0000256" key="3">
    <source>
        <dbReference type="ARBA" id="ARBA00009711"/>
    </source>
</evidence>
<evidence type="ECO:0000256" key="13">
    <source>
        <dbReference type="ARBA" id="ARBA00023015"/>
    </source>
</evidence>
<evidence type="ECO:0000256" key="6">
    <source>
        <dbReference type="ARBA" id="ARBA00022737"/>
    </source>
</evidence>
<dbReference type="GO" id="GO:0051864">
    <property type="term" value="F:histone H3K36 demethylase activity"/>
    <property type="evidence" value="ECO:0007669"/>
    <property type="project" value="TreeGrafter"/>
</dbReference>
<evidence type="ECO:0000256" key="16">
    <source>
        <dbReference type="ARBA" id="ARBA00049349"/>
    </source>
</evidence>
<evidence type="ECO:0000256" key="17">
    <source>
        <dbReference type="SAM" id="MobiDB-lite"/>
    </source>
</evidence>
<feature type="domain" description="JmjC" evidence="19">
    <location>
        <begin position="143"/>
        <end position="309"/>
    </location>
</feature>
<reference evidence="20" key="2">
    <citation type="submission" date="2025-08" db="UniProtKB">
        <authorList>
            <consortium name="Ensembl"/>
        </authorList>
    </citation>
    <scope>IDENTIFICATION</scope>
</reference>
<evidence type="ECO:0000256" key="1">
    <source>
        <dbReference type="ARBA" id="ARBA00001954"/>
    </source>
</evidence>
<dbReference type="Gene3D" id="3.10.330.70">
    <property type="match status" value="1"/>
</dbReference>
<dbReference type="InterPro" id="IPR001965">
    <property type="entry name" value="Znf_PHD"/>
</dbReference>
<keyword evidence="13" id="KW-0805">Transcription regulation</keyword>
<dbReference type="SUPFAM" id="SSF51197">
    <property type="entry name" value="Clavaminate synthase-like"/>
    <property type="match status" value="1"/>
</dbReference>
<evidence type="ECO:0000259" key="19">
    <source>
        <dbReference type="PROSITE" id="PS51184"/>
    </source>
</evidence>
<reference evidence="20" key="1">
    <citation type="submission" date="2020-06" db="EMBL/GenBank/DDBJ databases">
        <authorList>
            <consortium name="Wellcome Sanger Institute Data Sharing"/>
        </authorList>
    </citation>
    <scope>NUCLEOTIDE SEQUENCE [LARGE SCALE GENOMIC DNA]</scope>
</reference>
<evidence type="ECO:0000256" key="7">
    <source>
        <dbReference type="ARBA" id="ARBA00022771"/>
    </source>
</evidence>
<sequence length="912" mass="104628">MASDTSCPNPGGRGIMTFYPTYEEFSDFSRYIAYIESQGAHKAGLAKIVPPKEWKPRGSYDNIDDLVIPAPIQQVVTGKAGLFTQYNIQKKAMTVGEFRKMANSDKFSSPNYSDFEELERKYWTNVTYNPPIYGADVNGSLYEPNVKEFNICNLGTILDTVEQESGITIEGVNTPYLYFGMWKTTFPWHTEDMDLYSINYLHFGEPKSWYAVSPEHGKRMERLAKGFFPGSSQNCEAFLRHKMTLISPYILRKYSIPFEKITQNAGEFMVTFPYAYHAGFNHGFNCAESTNFATERWIEYGKQAVLCSCRKDMVKISMDVFVRKYQPERYAQWLAGRDVVSIDHSQPTPEAKEFIGDIPSSSSNGYFLDSCGERKNAKQRIETKRHRVCLEVPDDVVRKEEGMFEVPHKRPRLSLIPPRMTMQDGRRNRGISDAKHVKVSGSFHRQKQQLQHQHQQQHHQQQHQPQQHQPQQHQPQQQQVELRKLPRSHPLIKEEPVDDDSYVNVEVDSVEKEEWAKPLTQLWQSQPFNFNVECEYNKSMGLQEPYCCICQLFFTHHQVIINPHPPSSNASKLTPNLWSKPLIPEMCFNTQFNKCSDSSSGQEQLCSPHMAEDGTSRLISCSQCCVRVHTSCYGVSEEEAELSDWLCARCKANALMELCCLCAPRCLNNKNCAVCVDRWVHVLCAVTVLEARFVNVSERSPIDLSAIPLLYCIACLATLLHAAFCVPLQECSVLSDLVCVFVSQRDKDSMRELAVGQKVICKNKNGRYYHSEVEELTTATHYEVVFDDGSYSDNLLPEDIESYDCVRLGPPPKGESVQVRWTDGLIYGAKFVASHSIRMYLVEFEDGSQCSVKREDIYSLDEDLPKRVKSRLSEASDMRFKLFMQQEVKQSGKRQRVINSRYRGDFIEPMIY</sequence>
<name>A0A8C5G911_GOUWI</name>
<dbReference type="Gene3D" id="2.30.30.140">
    <property type="match status" value="1"/>
</dbReference>
<dbReference type="AlphaFoldDB" id="A0A8C5G911"/>
<evidence type="ECO:0000259" key="18">
    <source>
        <dbReference type="PROSITE" id="PS51183"/>
    </source>
</evidence>
<evidence type="ECO:0000256" key="4">
    <source>
        <dbReference type="ARBA" id="ARBA00012900"/>
    </source>
</evidence>
<dbReference type="PROSITE" id="PS51184">
    <property type="entry name" value="JMJC"/>
    <property type="match status" value="1"/>
</dbReference>
<evidence type="ECO:0000256" key="10">
    <source>
        <dbReference type="ARBA" id="ARBA00022964"/>
    </source>
</evidence>
<dbReference type="SUPFAM" id="SSF63748">
    <property type="entry name" value="Tudor/PWWP/MBT"/>
    <property type="match status" value="2"/>
</dbReference>
<dbReference type="GO" id="GO:0008270">
    <property type="term" value="F:zinc ion binding"/>
    <property type="evidence" value="ECO:0007669"/>
    <property type="project" value="UniProtKB-KW"/>
</dbReference>
<dbReference type="FunFam" id="3.10.330.70:FF:000001">
    <property type="entry name" value="Putative lysine-specific demethylase 4a"/>
    <property type="match status" value="1"/>
</dbReference>
<dbReference type="GO" id="GO:0010468">
    <property type="term" value="P:regulation of gene expression"/>
    <property type="evidence" value="ECO:0007669"/>
    <property type="project" value="TreeGrafter"/>
</dbReference>
<evidence type="ECO:0000256" key="2">
    <source>
        <dbReference type="ARBA" id="ARBA00004123"/>
    </source>
</evidence>